<dbReference type="PANTHER" id="PTHR45753">
    <property type="entry name" value="ORNITHINE CARBAMOYLTRANSFERASE, MITOCHONDRIAL"/>
    <property type="match status" value="1"/>
</dbReference>
<dbReference type="OrthoDB" id="9802587at2"/>
<comment type="pathway">
    <text evidence="2">Amino-acid biosynthesis; L-arginine biosynthesis; L-arginine from L-ornithine and carbamoyl phosphate: step 1/3.</text>
</comment>
<evidence type="ECO:0000256" key="3">
    <source>
        <dbReference type="ARBA" id="ARBA00007805"/>
    </source>
</evidence>
<feature type="domain" description="Aspartate/ornithine carbamoyltransferase carbamoyl-P binding" evidence="10">
    <location>
        <begin position="15"/>
        <end position="155"/>
    </location>
</feature>
<dbReference type="PRINTS" id="PR00102">
    <property type="entry name" value="OTCASE"/>
</dbReference>
<gene>
    <name evidence="11" type="ORF">SAMN04488072_103188</name>
</gene>
<dbReference type="GO" id="GO:0016597">
    <property type="term" value="F:amino acid binding"/>
    <property type="evidence" value="ECO:0007669"/>
    <property type="project" value="InterPro"/>
</dbReference>
<dbReference type="GO" id="GO:0042450">
    <property type="term" value="P:L-arginine biosynthetic process via ornithine"/>
    <property type="evidence" value="ECO:0007669"/>
    <property type="project" value="UniProtKB-UniRule"/>
</dbReference>
<evidence type="ECO:0000256" key="4">
    <source>
        <dbReference type="ARBA" id="ARBA00013007"/>
    </source>
</evidence>
<evidence type="ECO:0000256" key="6">
    <source>
        <dbReference type="ARBA" id="ARBA00022679"/>
    </source>
</evidence>
<evidence type="ECO:0000256" key="1">
    <source>
        <dbReference type="ARBA" id="ARBA00003822"/>
    </source>
</evidence>
<evidence type="ECO:0000259" key="9">
    <source>
        <dbReference type="Pfam" id="PF00185"/>
    </source>
</evidence>
<dbReference type="InterPro" id="IPR006132">
    <property type="entry name" value="Asp/Orn_carbamoyltranf_P-bd"/>
</dbReference>
<dbReference type="FunFam" id="3.40.50.1370:FF:000008">
    <property type="entry name" value="Ornithine carbamoyltransferase"/>
    <property type="match status" value="1"/>
</dbReference>
<dbReference type="EMBL" id="FOJW01000003">
    <property type="protein sequence ID" value="SFA90625.1"/>
    <property type="molecule type" value="Genomic_DNA"/>
</dbReference>
<keyword evidence="8" id="KW-0963">Cytoplasm</keyword>
<evidence type="ECO:0000313" key="12">
    <source>
        <dbReference type="Proteomes" id="UP000198642"/>
    </source>
</evidence>
<dbReference type="InterPro" id="IPR002292">
    <property type="entry name" value="Orn/put_carbamltrans"/>
</dbReference>
<dbReference type="SUPFAM" id="SSF53671">
    <property type="entry name" value="Aspartate/ornithine carbamoyltransferase"/>
    <property type="match status" value="1"/>
</dbReference>
<dbReference type="Proteomes" id="UP000198642">
    <property type="component" value="Unassembled WGS sequence"/>
</dbReference>
<feature type="binding site" evidence="8">
    <location>
        <position position="115"/>
    </location>
    <ligand>
        <name>carbamoyl phosphate</name>
        <dbReference type="ChEBI" id="CHEBI:58228"/>
    </ligand>
</feature>
<keyword evidence="6 8" id="KW-0808">Transferase</keyword>
<dbReference type="Gene3D" id="3.40.50.1370">
    <property type="entry name" value="Aspartate/ornithine carbamoyltransferase"/>
    <property type="match status" value="2"/>
</dbReference>
<dbReference type="GO" id="GO:0005737">
    <property type="term" value="C:cytoplasm"/>
    <property type="evidence" value="ECO:0007669"/>
    <property type="project" value="UniProtKB-SubCell"/>
</dbReference>
<evidence type="ECO:0000259" key="10">
    <source>
        <dbReference type="Pfam" id="PF02729"/>
    </source>
</evidence>
<feature type="binding site" evidence="8">
    <location>
        <begin position="142"/>
        <end position="145"/>
    </location>
    <ligand>
        <name>carbamoyl phosphate</name>
        <dbReference type="ChEBI" id="CHEBI:58228"/>
    </ligand>
</feature>
<evidence type="ECO:0000256" key="2">
    <source>
        <dbReference type="ARBA" id="ARBA00004975"/>
    </source>
</evidence>
<dbReference type="InterPro" id="IPR024904">
    <property type="entry name" value="OTCase_ArgI"/>
</dbReference>
<evidence type="ECO:0000313" key="11">
    <source>
        <dbReference type="EMBL" id="SFA90625.1"/>
    </source>
</evidence>
<dbReference type="GO" id="GO:0004585">
    <property type="term" value="F:ornithine carbamoyltransferase activity"/>
    <property type="evidence" value="ECO:0007669"/>
    <property type="project" value="UniProtKB-UniRule"/>
</dbReference>
<comment type="similarity">
    <text evidence="3 8">Belongs to the aspartate/ornithine carbamoyltransferase superfamily. OTCase family.</text>
</comment>
<dbReference type="GO" id="GO:0019240">
    <property type="term" value="P:citrulline biosynthetic process"/>
    <property type="evidence" value="ECO:0007669"/>
    <property type="project" value="TreeGrafter"/>
</dbReference>
<comment type="catalytic activity">
    <reaction evidence="7 8">
        <text>carbamoyl phosphate + L-ornithine = L-citrulline + phosphate + H(+)</text>
        <dbReference type="Rhea" id="RHEA:19513"/>
        <dbReference type="ChEBI" id="CHEBI:15378"/>
        <dbReference type="ChEBI" id="CHEBI:43474"/>
        <dbReference type="ChEBI" id="CHEBI:46911"/>
        <dbReference type="ChEBI" id="CHEBI:57743"/>
        <dbReference type="ChEBI" id="CHEBI:58228"/>
        <dbReference type="EC" id="2.1.3.3"/>
    </reaction>
</comment>
<dbReference type="Pfam" id="PF00185">
    <property type="entry name" value="OTCace"/>
    <property type="match status" value="1"/>
</dbReference>
<feature type="binding site" evidence="8">
    <location>
        <begin position="64"/>
        <end position="67"/>
    </location>
    <ligand>
        <name>carbamoyl phosphate</name>
        <dbReference type="ChEBI" id="CHEBI:58228"/>
    </ligand>
</feature>
<keyword evidence="12" id="KW-1185">Reference proteome</keyword>
<dbReference type="InterPro" id="IPR006130">
    <property type="entry name" value="Asp/Orn_carbamoylTrfase"/>
</dbReference>
<feature type="binding site" evidence="8">
    <location>
        <position position="173"/>
    </location>
    <ligand>
        <name>L-ornithine</name>
        <dbReference type="ChEBI" id="CHEBI:46911"/>
    </ligand>
</feature>
<evidence type="ECO:0000256" key="7">
    <source>
        <dbReference type="ARBA" id="ARBA00048772"/>
    </source>
</evidence>
<dbReference type="Pfam" id="PF02729">
    <property type="entry name" value="OTCace_N"/>
    <property type="match status" value="1"/>
</dbReference>
<feature type="binding site" evidence="8">
    <location>
        <begin position="241"/>
        <end position="242"/>
    </location>
    <ligand>
        <name>L-ornithine</name>
        <dbReference type="ChEBI" id="CHEBI:46911"/>
    </ligand>
</feature>
<dbReference type="InterPro" id="IPR006131">
    <property type="entry name" value="Asp_carbamoyltransf_Asp/Orn-bd"/>
</dbReference>
<dbReference type="HAMAP" id="MF_01109">
    <property type="entry name" value="OTCase"/>
    <property type="match status" value="1"/>
</dbReference>
<dbReference type="PROSITE" id="PS00097">
    <property type="entry name" value="CARBAMOYLTRANSFERASE"/>
    <property type="match status" value="1"/>
</dbReference>
<dbReference type="AlphaFoldDB" id="A0A1I0WPC4"/>
<feature type="binding site" evidence="8">
    <location>
        <position position="305"/>
    </location>
    <ligand>
        <name>carbamoyl phosphate</name>
        <dbReference type="ChEBI" id="CHEBI:58228"/>
    </ligand>
</feature>
<dbReference type="PRINTS" id="PR00100">
    <property type="entry name" value="AOTCASE"/>
</dbReference>
<evidence type="ECO:0000256" key="5">
    <source>
        <dbReference type="ARBA" id="ARBA00016634"/>
    </source>
</evidence>
<protein>
    <recommendedName>
        <fullName evidence="5 8">Ornithine carbamoyltransferase</fullName>
        <shortName evidence="8">OTCase</shortName>
        <ecNumber evidence="4 8">2.1.3.3</ecNumber>
    </recommendedName>
</protein>
<feature type="binding site" evidence="8">
    <location>
        <begin position="277"/>
        <end position="278"/>
    </location>
    <ligand>
        <name>carbamoyl phosphate</name>
        <dbReference type="ChEBI" id="CHEBI:58228"/>
    </ligand>
</feature>
<dbReference type="PANTHER" id="PTHR45753:SF3">
    <property type="entry name" value="ORNITHINE TRANSCARBAMYLASE, MITOCHONDRIAL"/>
    <property type="match status" value="1"/>
</dbReference>
<dbReference type="RefSeq" id="WP_090234665.1">
    <property type="nucleotide sequence ID" value="NZ_FOJW01000003.1"/>
</dbReference>
<sequence>MKTETYLTGHHLKGKDFLKLGDFTETELFYLLQLAQQMKKHYKSGKQEQPLKGKTLGMLFEKASTRTRVSFEAGIFQLGGTGIFLNADHMQLGRGETTADTAKVLSGYVDAVMIRSFSQNVLEEFAENAMIPVINGLTDMYHPCQVLADLLTIQEIKGGLQGVKVAYVGDGNNMAHSLLIGAAMTGMHISIAAPGHYQPNSSIVKEAQQIASHSGSSVEMTPDPHAAVRKADVIYTDVWASMGQEAEQSARIQAFSGFQVNAELLSLANPDAIFMHCLPAHRGEEVTADVMDGSQSVVFQQAENRLHAQKALMTVLMGQK</sequence>
<feature type="binding site" evidence="8">
    <location>
        <position position="237"/>
    </location>
    <ligand>
        <name>L-ornithine</name>
        <dbReference type="ChEBI" id="CHEBI:46911"/>
    </ligand>
</feature>
<accession>A0A1I0WPC4</accession>
<reference evidence="11 12" key="1">
    <citation type="submission" date="2016-10" db="EMBL/GenBank/DDBJ databases">
        <authorList>
            <person name="de Groot N.N."/>
        </authorList>
    </citation>
    <scope>NUCLEOTIDE SEQUENCE [LARGE SCALE GENOMIC DNA]</scope>
    <source>
        <strain evidence="11 12">CGMCC 1.3702</strain>
    </source>
</reference>
<comment type="subcellular location">
    <subcellularLocation>
        <location evidence="8">Cytoplasm</location>
    </subcellularLocation>
</comment>
<organism evidence="11 12">
    <name type="scientific">Lentibacillus halodurans</name>
    <dbReference type="NCBI Taxonomy" id="237679"/>
    <lineage>
        <taxon>Bacteria</taxon>
        <taxon>Bacillati</taxon>
        <taxon>Bacillota</taxon>
        <taxon>Bacilli</taxon>
        <taxon>Bacillales</taxon>
        <taxon>Bacillaceae</taxon>
        <taxon>Lentibacillus</taxon>
    </lineage>
</organism>
<name>A0A1I0WPC4_9BACI</name>
<proteinExistence type="inferred from homology"/>
<dbReference type="STRING" id="237679.SAMN04488072_103188"/>
<comment type="function">
    <text evidence="1">Reversibly catalyzes the transfer of the carbamoyl group from carbamoyl phosphate (CP) to the N(epsilon) atom of ornithine (ORN) to produce L-citrulline.</text>
</comment>
<dbReference type="InterPro" id="IPR036901">
    <property type="entry name" value="Asp/Orn_carbamoylTrfase_sf"/>
</dbReference>
<dbReference type="EC" id="2.1.3.3" evidence="4 8"/>
<evidence type="ECO:0000256" key="8">
    <source>
        <dbReference type="HAMAP-Rule" id="MF_01109"/>
    </source>
</evidence>
<feature type="domain" description="Aspartate/ornithine carbamoyltransferase Asp/Orn-binding" evidence="9">
    <location>
        <begin position="161"/>
        <end position="315"/>
    </location>
</feature>
<feature type="binding site" evidence="8">
    <location>
        <position position="91"/>
    </location>
    <ligand>
        <name>carbamoyl phosphate</name>
        <dbReference type="ChEBI" id="CHEBI:58228"/>
    </ligand>
</feature>
<dbReference type="NCBIfam" id="NF001986">
    <property type="entry name" value="PRK00779.1"/>
    <property type="match status" value="1"/>
</dbReference>
<dbReference type="NCBIfam" id="TIGR00658">
    <property type="entry name" value="orni_carb_tr"/>
    <property type="match status" value="1"/>
</dbReference>